<evidence type="ECO:0000313" key="4">
    <source>
        <dbReference type="Proteomes" id="UP001314170"/>
    </source>
</evidence>
<feature type="compositionally biased region" description="Polar residues" evidence="1">
    <location>
        <begin position="515"/>
        <end position="524"/>
    </location>
</feature>
<name>A0AAV1S464_9ROSI</name>
<dbReference type="Proteomes" id="UP001314170">
    <property type="component" value="Unassembled WGS sequence"/>
</dbReference>
<feature type="domain" description="Agglutinin" evidence="2">
    <location>
        <begin position="189"/>
        <end position="324"/>
    </location>
</feature>
<evidence type="ECO:0000313" key="3">
    <source>
        <dbReference type="EMBL" id="CAK7345632.1"/>
    </source>
</evidence>
<dbReference type="InterPro" id="IPR008998">
    <property type="entry name" value="Agglutinin"/>
</dbReference>
<gene>
    <name evidence="3" type="ORF">DCAF_LOCUS18332</name>
</gene>
<dbReference type="SUPFAM" id="SSF56973">
    <property type="entry name" value="Aerolisin/ETX pore-forming domain"/>
    <property type="match status" value="1"/>
</dbReference>
<dbReference type="CDD" id="cd20216">
    <property type="entry name" value="PFM_HFR-2-like"/>
    <property type="match status" value="1"/>
</dbReference>
<evidence type="ECO:0000256" key="1">
    <source>
        <dbReference type="SAM" id="MobiDB-lite"/>
    </source>
</evidence>
<dbReference type="AlphaFoldDB" id="A0AAV1S464"/>
<comment type="caution">
    <text evidence="3">The sequence shown here is derived from an EMBL/GenBank/DDBJ whole genome shotgun (WGS) entry which is preliminary data.</text>
</comment>
<keyword evidence="4" id="KW-1185">Reference proteome</keyword>
<dbReference type="InterPro" id="IPR053237">
    <property type="entry name" value="Natterin_C"/>
</dbReference>
<dbReference type="PANTHER" id="PTHR39244">
    <property type="entry name" value="NATTERIN-4"/>
    <property type="match status" value="1"/>
</dbReference>
<feature type="domain" description="Agglutinin" evidence="2">
    <location>
        <begin position="40"/>
        <end position="184"/>
    </location>
</feature>
<dbReference type="PANTHER" id="PTHR39244:SF5">
    <property type="entry name" value="NATTERIN-3-LIKE"/>
    <property type="match status" value="1"/>
</dbReference>
<feature type="region of interest" description="Disordered" evidence="1">
    <location>
        <begin position="17"/>
        <end position="36"/>
    </location>
</feature>
<dbReference type="CDD" id="cd00257">
    <property type="entry name" value="beta-trefoil_FSCN-like"/>
    <property type="match status" value="1"/>
</dbReference>
<dbReference type="InterPro" id="IPR036242">
    <property type="entry name" value="Agglutinin_dom_sf"/>
</dbReference>
<feature type="region of interest" description="Disordered" evidence="1">
    <location>
        <begin position="500"/>
        <end position="524"/>
    </location>
</feature>
<dbReference type="Gene3D" id="2.80.10.50">
    <property type="match status" value="2"/>
</dbReference>
<protein>
    <recommendedName>
        <fullName evidence="2">Agglutinin domain-containing protein</fullName>
    </recommendedName>
</protein>
<dbReference type="Gene3D" id="2.170.15.10">
    <property type="entry name" value="Proaerolysin, chain A, domain 3"/>
    <property type="match status" value="1"/>
</dbReference>
<evidence type="ECO:0000259" key="2">
    <source>
        <dbReference type="SMART" id="SM00791"/>
    </source>
</evidence>
<dbReference type="InterPro" id="IPR004991">
    <property type="entry name" value="Aerolysin-like"/>
</dbReference>
<organism evidence="3 4">
    <name type="scientific">Dovyalis caffra</name>
    <dbReference type="NCBI Taxonomy" id="77055"/>
    <lineage>
        <taxon>Eukaryota</taxon>
        <taxon>Viridiplantae</taxon>
        <taxon>Streptophyta</taxon>
        <taxon>Embryophyta</taxon>
        <taxon>Tracheophyta</taxon>
        <taxon>Spermatophyta</taxon>
        <taxon>Magnoliopsida</taxon>
        <taxon>eudicotyledons</taxon>
        <taxon>Gunneridae</taxon>
        <taxon>Pentapetalae</taxon>
        <taxon>rosids</taxon>
        <taxon>fabids</taxon>
        <taxon>Malpighiales</taxon>
        <taxon>Salicaceae</taxon>
        <taxon>Flacourtieae</taxon>
        <taxon>Dovyalis</taxon>
    </lineage>
</organism>
<dbReference type="SMART" id="SM00791">
    <property type="entry name" value="Agglutinin"/>
    <property type="match status" value="2"/>
</dbReference>
<accession>A0AAV1S464</accession>
<sequence>MRRGIFFINSTSRLKYGKKHERARSPSLTTSRSDHGREKMPLPKFIAVEWISSYMRYAKEEGTNHGMLVFVGERILDPCVKYEVEQAKTGNGSLVHLRCCYNNKYLRTQSSTDIWIVAAADKPEEDRSIWSCTLFETVQMTGQLQFQFKHVQRGRWVSVSVPPFARGWSFAIAFSGPTTFTITDLETLVFMPKHVAFKGDNGKYLSARMLNGKEYLQFSSDDISDPTVRFEAIMTNNGSYRFKSDQFDKFWRLSRNSSWIWADAAENEGPSTFWLNKIKNHVITLRLTAARNSFGRRFTDNGITDCLAANASTIQIEAQLEVEEYVLSRRVDNVVYRLMDARIYNERALIVATAEAVNKTQESNQVQLNFSYKEFTSNTWNNEVSVSAGVFAQFRIGIPFLKSARIEISAEVTADFQWGETQETTTEVETTYDVTVPPMKIVRVRLIATESSFDVPFSYVQRDFLVDGREVTYLTDDGVFTGLSSYNFRYETEEEELTMSSELTHQELSPKMPGTKNNVPRSAL</sequence>
<proteinExistence type="predicted"/>
<reference evidence="3 4" key="1">
    <citation type="submission" date="2024-01" db="EMBL/GenBank/DDBJ databases">
        <authorList>
            <person name="Waweru B."/>
        </authorList>
    </citation>
    <scope>NUCLEOTIDE SEQUENCE [LARGE SCALE GENOMIC DNA]</scope>
</reference>
<dbReference type="Pfam" id="PF03318">
    <property type="entry name" value="ETX_MTX2"/>
    <property type="match status" value="1"/>
</dbReference>
<dbReference type="Pfam" id="PF07468">
    <property type="entry name" value="Agglutinin"/>
    <property type="match status" value="2"/>
</dbReference>
<dbReference type="EMBL" id="CAWUPB010001168">
    <property type="protein sequence ID" value="CAK7345632.1"/>
    <property type="molecule type" value="Genomic_DNA"/>
</dbReference>
<dbReference type="SUPFAM" id="SSF50382">
    <property type="entry name" value="Agglutinin"/>
    <property type="match status" value="2"/>
</dbReference>